<evidence type="ECO:0000256" key="5">
    <source>
        <dbReference type="ARBA" id="ARBA00023002"/>
    </source>
</evidence>
<comment type="similarity">
    <text evidence="1">Belongs to the bacterial ring-hydroxylating dioxygenase alpha subunit family.</text>
</comment>
<sequence>MVSHFAVLPGAAPPSISENVPEVDSEACAQPLSDRPAILALQKSQHTNPPRKGEIAVETNAMNALDAPDERAGFPLRPMNPLDSDAVNFPHDDGSRVPYKVFSSQAVYEREQERIYRGPTWNFLALEAEIPSPGDFKSTFVGDTPVVVTRNDDGSLAAWVNRCAHRGASVCRKSRGNASSHTCVYHQWSFDKSGNLLGVPFRRGQKGMTGMPADFDPKNHSLRKLRVESYRGLVFATFSETVGPLPEYLGAQMRPWIDRIFHKPIEYLGCTRQFSKSNWKLYFENVKDPYHASMLHLFHTTFNIFRVGMKARSIPDTTHGLHSIITVTKTGEDTSAAYKQQHIRSFDEGFALEDDSILGLISEYEEDTTNHIQPIFPQLVIQQIHNTLVARQLLPKGPNSFELIFHFFGYTDDTPEMRKLRIKQANLVGPAGYISMEDTEATELVQRGTIRDAGATSVIEMSRGNPDQQDTVITESLIRKFWVGYQKLMGY</sequence>
<keyword evidence="2" id="KW-0001">2Fe-2S</keyword>
<evidence type="ECO:0000256" key="8">
    <source>
        <dbReference type="ARBA" id="ARBA00023027"/>
    </source>
</evidence>
<dbReference type="CDD" id="cd08880">
    <property type="entry name" value="RHO_alpha_C_ahdA1c-like"/>
    <property type="match status" value="1"/>
</dbReference>
<dbReference type="InterPro" id="IPR036922">
    <property type="entry name" value="Rieske_2Fe-2S_sf"/>
</dbReference>
<dbReference type="PRINTS" id="PR00090">
    <property type="entry name" value="RNGDIOXGNASE"/>
</dbReference>
<reference evidence="11 12" key="1">
    <citation type="submission" date="2017-03" db="EMBL/GenBank/DDBJ databases">
        <title>Genome analysis of strain PAMC 26510.</title>
        <authorList>
            <person name="Oh H.-M."/>
            <person name="Yang J.-A."/>
        </authorList>
    </citation>
    <scope>NUCLEOTIDE SEQUENCE [LARGE SCALE GENOMIC DNA]</scope>
    <source>
        <strain evidence="11 12">PAMC 26510</strain>
    </source>
</reference>
<dbReference type="Proteomes" id="UP000194546">
    <property type="component" value="Unassembled WGS sequence"/>
</dbReference>
<dbReference type="PROSITE" id="PS00570">
    <property type="entry name" value="RING_HYDROXYL_ALPHA"/>
    <property type="match status" value="1"/>
</dbReference>
<evidence type="ECO:0000256" key="9">
    <source>
        <dbReference type="SAM" id="MobiDB-lite"/>
    </source>
</evidence>
<evidence type="ECO:0000256" key="6">
    <source>
        <dbReference type="ARBA" id="ARBA00023004"/>
    </source>
</evidence>
<protein>
    <submittedName>
        <fullName evidence="11">Ortho-halobenzoate 1,2-dioxygenase alpha-ISP protein OhbB</fullName>
    </submittedName>
</protein>
<keyword evidence="7" id="KW-0411">Iron-sulfur</keyword>
<dbReference type="Pfam" id="PF00355">
    <property type="entry name" value="Rieske"/>
    <property type="match status" value="1"/>
</dbReference>
<dbReference type="PANTHER" id="PTHR43756:SF1">
    <property type="entry name" value="3-PHENYLPROPIONATE_CINNAMIC ACID DIOXYGENASE SUBUNIT ALPHA"/>
    <property type="match status" value="1"/>
</dbReference>
<evidence type="ECO:0000313" key="12">
    <source>
        <dbReference type="Proteomes" id="UP000194546"/>
    </source>
</evidence>
<dbReference type="SUPFAM" id="SSF50022">
    <property type="entry name" value="ISP domain"/>
    <property type="match status" value="1"/>
</dbReference>
<comment type="caution">
    <text evidence="11">The sequence shown here is derived from an EMBL/GenBank/DDBJ whole genome shotgun (WGS) entry which is preliminary data.</text>
</comment>
<dbReference type="PANTHER" id="PTHR43756">
    <property type="entry name" value="CHOLINE MONOOXYGENASE, CHLOROPLASTIC"/>
    <property type="match status" value="1"/>
</dbReference>
<feature type="region of interest" description="Disordered" evidence="9">
    <location>
        <begin position="1"/>
        <end position="23"/>
    </location>
</feature>
<dbReference type="NCBIfam" id="NF041684">
    <property type="entry name" value="ant_diox_AndAc"/>
    <property type="match status" value="1"/>
</dbReference>
<dbReference type="GO" id="GO:0051537">
    <property type="term" value="F:2 iron, 2 sulfur cluster binding"/>
    <property type="evidence" value="ECO:0007669"/>
    <property type="project" value="UniProtKB-KW"/>
</dbReference>
<keyword evidence="3" id="KW-0479">Metal-binding</keyword>
<evidence type="ECO:0000256" key="4">
    <source>
        <dbReference type="ARBA" id="ARBA00022964"/>
    </source>
</evidence>
<organism evidence="11 12">
    <name type="scientific">Caballeronia sordidicola</name>
    <name type="common">Burkholderia sordidicola</name>
    <dbReference type="NCBI Taxonomy" id="196367"/>
    <lineage>
        <taxon>Bacteria</taxon>
        <taxon>Pseudomonadati</taxon>
        <taxon>Pseudomonadota</taxon>
        <taxon>Betaproteobacteria</taxon>
        <taxon>Burkholderiales</taxon>
        <taxon>Burkholderiaceae</taxon>
        <taxon>Caballeronia</taxon>
    </lineage>
</organism>
<dbReference type="InterPro" id="IPR015881">
    <property type="entry name" value="ARHD_Rieske_2Fe_2S"/>
</dbReference>
<accession>A0A2C9XV66</accession>
<dbReference type="Gene3D" id="3.90.380.10">
    <property type="entry name" value="Naphthalene 1,2-dioxygenase Alpha Subunit, Chain A, domain 1"/>
    <property type="match status" value="1"/>
</dbReference>
<dbReference type="CDD" id="cd03545">
    <property type="entry name" value="Rieske_RO_Alpha_OHBDO_like"/>
    <property type="match status" value="1"/>
</dbReference>
<dbReference type="AlphaFoldDB" id="A0A2C9XV66"/>
<evidence type="ECO:0000256" key="7">
    <source>
        <dbReference type="ARBA" id="ARBA00023014"/>
    </source>
</evidence>
<dbReference type="Pfam" id="PF00848">
    <property type="entry name" value="Ring_hydroxyl_A"/>
    <property type="match status" value="1"/>
</dbReference>
<gene>
    <name evidence="11" type="ORF">PAMC26510_17365</name>
</gene>
<evidence type="ECO:0000259" key="10">
    <source>
        <dbReference type="PROSITE" id="PS51296"/>
    </source>
</evidence>
<dbReference type="InterPro" id="IPR043264">
    <property type="entry name" value="AhdA1c-like_alpha_C"/>
</dbReference>
<feature type="domain" description="Rieske" evidence="10">
    <location>
        <begin position="121"/>
        <end position="236"/>
    </location>
</feature>
<proteinExistence type="inferred from homology"/>
<evidence type="ECO:0000256" key="1">
    <source>
        <dbReference type="ARBA" id="ARBA00008751"/>
    </source>
</evidence>
<keyword evidence="8" id="KW-0520">NAD</keyword>
<dbReference type="InterPro" id="IPR017941">
    <property type="entry name" value="Rieske_2Fe-2S"/>
</dbReference>
<evidence type="ECO:0000256" key="3">
    <source>
        <dbReference type="ARBA" id="ARBA00022723"/>
    </source>
</evidence>
<dbReference type="GO" id="GO:0051213">
    <property type="term" value="F:dioxygenase activity"/>
    <property type="evidence" value="ECO:0007669"/>
    <property type="project" value="UniProtKB-KW"/>
</dbReference>
<dbReference type="EMBL" id="NBTY01000091">
    <property type="protein sequence ID" value="OTP74101.1"/>
    <property type="molecule type" value="Genomic_DNA"/>
</dbReference>
<dbReference type="InterPro" id="IPR015879">
    <property type="entry name" value="Ring_hydroxy_dOase_asu_C_dom"/>
</dbReference>
<dbReference type="Gene3D" id="2.102.10.10">
    <property type="entry name" value="Rieske [2Fe-2S] iron-sulphur domain"/>
    <property type="match status" value="1"/>
</dbReference>
<evidence type="ECO:0000313" key="11">
    <source>
        <dbReference type="EMBL" id="OTP74101.1"/>
    </source>
</evidence>
<dbReference type="GO" id="GO:0005506">
    <property type="term" value="F:iron ion binding"/>
    <property type="evidence" value="ECO:0007669"/>
    <property type="project" value="InterPro"/>
</dbReference>
<dbReference type="SUPFAM" id="SSF55961">
    <property type="entry name" value="Bet v1-like"/>
    <property type="match status" value="1"/>
</dbReference>
<dbReference type="PROSITE" id="PS51296">
    <property type="entry name" value="RIESKE"/>
    <property type="match status" value="1"/>
</dbReference>
<evidence type="ECO:0000256" key="2">
    <source>
        <dbReference type="ARBA" id="ARBA00022714"/>
    </source>
</evidence>
<keyword evidence="5" id="KW-0560">Oxidoreductase</keyword>
<keyword evidence="6" id="KW-0408">Iron</keyword>
<dbReference type="InterPro" id="IPR017638">
    <property type="entry name" value="Anthranilate_1-2-diOase_lsu"/>
</dbReference>
<keyword evidence="4 11" id="KW-0223">Dioxygenase</keyword>
<name>A0A2C9XV66_CABSO</name>
<dbReference type="InterPro" id="IPR001663">
    <property type="entry name" value="Rng_hydr_dOase-A"/>
</dbReference>